<sequence>MLVVAAVALTRVLDDAQHVAPRPSPAVSVVEPGLATVAVQSLQTAIRDGDSAGAAALAPVGDERSAARLSAIVDNARELDLRSVSLRYVDQASGIDVDGRWSAAVDVSWQIHGFDPGPSRTEVTVHLRSEEGRVAVEYVGGGSRRSPLWLTDRLEVRRTSTTLVMAAASVDDVERYARLAERAVPTVRAVVPTWPGGLVVEVPRTEAGLDRMLDASVGTYSSIAAVTASVDGELSATSPVHVFVNPSQFDRLREQGAQVVMSHEATHAATGAETSRAPLWLIEGFADYVALRDVDLPITTTAAQAIEQVRADGPPAQLPGTAEFDITTAHLGAAYESAWIACALLAERGGETALVALYDATAAGADLDTALEQSFGLSIAQLTGLWQERLADLAL</sequence>
<name>A0A6J6Q1H6_9ZZZZ</name>
<evidence type="ECO:0000313" key="1">
    <source>
        <dbReference type="EMBL" id="CAB4704919.1"/>
    </source>
</evidence>
<proteinExistence type="predicted"/>
<reference evidence="1" key="1">
    <citation type="submission" date="2020-05" db="EMBL/GenBank/DDBJ databases">
        <authorList>
            <person name="Chiriac C."/>
            <person name="Salcher M."/>
            <person name="Ghai R."/>
            <person name="Kavagutti S V."/>
        </authorList>
    </citation>
    <scope>NUCLEOTIDE SEQUENCE</scope>
</reference>
<dbReference type="EMBL" id="CAEZXR010000117">
    <property type="protein sequence ID" value="CAB4704919.1"/>
    <property type="molecule type" value="Genomic_DNA"/>
</dbReference>
<accession>A0A6J6Q1H6</accession>
<gene>
    <name evidence="1" type="ORF">UFOPK2579_01131</name>
</gene>
<organism evidence="1">
    <name type="scientific">freshwater metagenome</name>
    <dbReference type="NCBI Taxonomy" id="449393"/>
    <lineage>
        <taxon>unclassified sequences</taxon>
        <taxon>metagenomes</taxon>
        <taxon>ecological metagenomes</taxon>
    </lineage>
</organism>
<dbReference type="AlphaFoldDB" id="A0A6J6Q1H6"/>
<protein>
    <submittedName>
        <fullName evidence="1">Unannotated protein</fullName>
    </submittedName>
</protein>